<keyword evidence="3" id="KW-1185">Reference proteome</keyword>
<keyword evidence="1" id="KW-0812">Transmembrane</keyword>
<feature type="transmembrane region" description="Helical" evidence="1">
    <location>
        <begin position="58"/>
        <end position="78"/>
    </location>
</feature>
<evidence type="ECO:0008006" key="4">
    <source>
        <dbReference type="Google" id="ProtNLM"/>
    </source>
</evidence>
<name>A0A1J7I8J3_9PEZI</name>
<feature type="transmembrane region" description="Helical" evidence="1">
    <location>
        <begin position="177"/>
        <end position="194"/>
    </location>
</feature>
<evidence type="ECO:0000256" key="1">
    <source>
        <dbReference type="SAM" id="Phobius"/>
    </source>
</evidence>
<feature type="transmembrane region" description="Helical" evidence="1">
    <location>
        <begin position="257"/>
        <end position="280"/>
    </location>
</feature>
<dbReference type="AlphaFoldDB" id="A0A1J7I8J3"/>
<reference evidence="2 3" key="1">
    <citation type="submission" date="2016-10" db="EMBL/GenBank/DDBJ databases">
        <title>Draft genome sequence of Coniochaeta ligniaria NRRL30616, a lignocellulolytic fungus for bioabatement of inhibitors in plant biomass hydrolysates.</title>
        <authorList>
            <consortium name="DOE Joint Genome Institute"/>
            <person name="Jimenez D.J."/>
            <person name="Hector R.E."/>
            <person name="Riley R."/>
            <person name="Sun H."/>
            <person name="Grigoriev I.V."/>
            <person name="Van Elsas J.D."/>
            <person name="Nichols N.N."/>
        </authorList>
    </citation>
    <scope>NUCLEOTIDE SEQUENCE [LARGE SCALE GENOMIC DNA]</scope>
    <source>
        <strain evidence="2 3">NRRL 30616</strain>
    </source>
</reference>
<dbReference type="PANTHER" id="PTHR31970:SF9">
    <property type="entry name" value="MOLYBDATE TRANSPORTER 2"/>
    <property type="match status" value="1"/>
</dbReference>
<dbReference type="STRING" id="1408157.A0A1J7I8J3"/>
<dbReference type="EMBL" id="KV875106">
    <property type="protein sequence ID" value="OIW23691.1"/>
    <property type="molecule type" value="Genomic_DNA"/>
</dbReference>
<dbReference type="OrthoDB" id="5402974at2759"/>
<feature type="transmembrane region" description="Helical" evidence="1">
    <location>
        <begin position="153"/>
        <end position="170"/>
    </location>
</feature>
<feature type="transmembrane region" description="Helical" evidence="1">
    <location>
        <begin position="300"/>
        <end position="319"/>
    </location>
</feature>
<protein>
    <recommendedName>
        <fullName evidence="4">Sulfate transporter</fullName>
    </recommendedName>
</protein>
<dbReference type="InterPro" id="IPR031563">
    <property type="entry name" value="MOT1/MOT2"/>
</dbReference>
<keyword evidence="1" id="KW-0472">Membrane</keyword>
<sequence>MKLPGLFKDARRRHAHNLRTLLTSPLPELSGALGDLGTLLPLMIALAQQGSISLSSTLVFSGLFNILTGGIFGIPLPVQPMKAIAAEAISRGVGREQVLAAGGWVAVAVGTLAATGGLRWLGRVVPVPVVKGIQMGAGLQLVGFARGRAEGEGAVWLFAGLCAVLVGVFVMGMKGRAVPFALVMFVAGVVWAVSETRPEDRPGWKPWVPAVGLPAWFGGRAGEWGTVAGMALGQLPLTTLNSVVAVSALASDLMPDFPVSVTSLGFSVAGMNLVGCWFGAMPVCHGAGGLAAQWRFGARSGASVVVLGLMKLILGLVFGDSLIGVIDRFPGAVLGVMVLGAGLELTRVAVGVNEDAMDLWEDDGEEEGGDGAVVLRRKKRTLDEEERAERWLVMLVTMAGIVSFRNDAVGFAGGMLCYWFYRLAAWWERRRGQGDLHI</sequence>
<dbReference type="PANTHER" id="PTHR31970">
    <property type="match status" value="1"/>
</dbReference>
<evidence type="ECO:0000313" key="2">
    <source>
        <dbReference type="EMBL" id="OIW23691.1"/>
    </source>
</evidence>
<evidence type="ECO:0000313" key="3">
    <source>
        <dbReference type="Proteomes" id="UP000182658"/>
    </source>
</evidence>
<proteinExistence type="predicted"/>
<feature type="transmembrane region" description="Helical" evidence="1">
    <location>
        <begin position="391"/>
        <end position="421"/>
    </location>
</feature>
<dbReference type="Pfam" id="PF16983">
    <property type="entry name" value="MFS_MOT1"/>
    <property type="match status" value="2"/>
</dbReference>
<dbReference type="Proteomes" id="UP000182658">
    <property type="component" value="Unassembled WGS sequence"/>
</dbReference>
<feature type="transmembrane region" description="Helical" evidence="1">
    <location>
        <begin position="331"/>
        <end position="350"/>
    </location>
</feature>
<gene>
    <name evidence="2" type="ORF">CONLIGDRAFT_139797</name>
</gene>
<feature type="transmembrane region" description="Helical" evidence="1">
    <location>
        <begin position="227"/>
        <end position="250"/>
    </location>
</feature>
<accession>A0A1J7I8J3</accession>
<organism evidence="2 3">
    <name type="scientific">Coniochaeta ligniaria NRRL 30616</name>
    <dbReference type="NCBI Taxonomy" id="1408157"/>
    <lineage>
        <taxon>Eukaryota</taxon>
        <taxon>Fungi</taxon>
        <taxon>Dikarya</taxon>
        <taxon>Ascomycota</taxon>
        <taxon>Pezizomycotina</taxon>
        <taxon>Sordariomycetes</taxon>
        <taxon>Sordariomycetidae</taxon>
        <taxon>Coniochaetales</taxon>
        <taxon>Coniochaetaceae</taxon>
        <taxon>Coniochaeta</taxon>
    </lineage>
</organism>
<feature type="transmembrane region" description="Helical" evidence="1">
    <location>
        <begin position="98"/>
        <end position="121"/>
    </location>
</feature>
<dbReference type="GO" id="GO:0015098">
    <property type="term" value="F:molybdate ion transmembrane transporter activity"/>
    <property type="evidence" value="ECO:0007669"/>
    <property type="project" value="InterPro"/>
</dbReference>
<dbReference type="InParanoid" id="A0A1J7I8J3"/>
<keyword evidence="1" id="KW-1133">Transmembrane helix</keyword>